<evidence type="ECO:0000313" key="3">
    <source>
        <dbReference type="Proteomes" id="UP001297581"/>
    </source>
</evidence>
<dbReference type="EMBL" id="JAKUDL010000003">
    <property type="protein sequence ID" value="MCH4294814.1"/>
    <property type="molecule type" value="Genomic_DNA"/>
</dbReference>
<name>A0AAJ1EY80_9GAMM</name>
<feature type="signal peptide" evidence="1">
    <location>
        <begin position="1"/>
        <end position="20"/>
    </location>
</feature>
<dbReference type="InterPro" id="IPR021559">
    <property type="entry name" value="DUF3019"/>
</dbReference>
<feature type="chain" id="PRO_5042536141" evidence="1">
    <location>
        <begin position="21"/>
        <end position="133"/>
    </location>
</feature>
<keyword evidence="1" id="KW-0732">Signal</keyword>
<dbReference type="AlphaFoldDB" id="A0AAJ1EY80"/>
<comment type="caution">
    <text evidence="2">The sequence shown here is derived from an EMBL/GenBank/DDBJ whole genome shotgun (WGS) entry which is preliminary data.</text>
</comment>
<dbReference type="RefSeq" id="WP_240591106.1">
    <property type="nucleotide sequence ID" value="NZ_JAKUDL010000003.1"/>
</dbReference>
<evidence type="ECO:0000256" key="1">
    <source>
        <dbReference type="SAM" id="SignalP"/>
    </source>
</evidence>
<keyword evidence="3" id="KW-1185">Reference proteome</keyword>
<sequence length="133" mass="15269">MKVYGRLLCLLPLLSPSGLAATKDADKKSSSLELTPSLCLFNPQSERCDIRVTLTWLSQQPVCIEVDLPQLQRWCIKDEQQDSLTLDISTDKDVHFVMRDQQSNQPLADAVLRVKPLSEPQTRRRFRNPWSIF</sequence>
<dbReference type="Proteomes" id="UP001297581">
    <property type="component" value="Unassembled WGS sequence"/>
</dbReference>
<evidence type="ECO:0000313" key="2">
    <source>
        <dbReference type="EMBL" id="MCH4294814.1"/>
    </source>
</evidence>
<accession>A0AAJ1EY80</accession>
<gene>
    <name evidence="2" type="ORF">MJ923_10920</name>
</gene>
<reference evidence="2 3" key="1">
    <citation type="submission" date="2022-02" db="EMBL/GenBank/DDBJ databases">
        <title>The genome sequence of Shewanella sp. 3B26.</title>
        <authorList>
            <person name="Du J."/>
        </authorList>
    </citation>
    <scope>NUCLEOTIDE SEQUENCE [LARGE SCALE GENOMIC DNA]</scope>
    <source>
        <strain evidence="2 3">3B26</strain>
    </source>
</reference>
<dbReference type="Pfam" id="PF11456">
    <property type="entry name" value="DUF3019"/>
    <property type="match status" value="1"/>
</dbReference>
<proteinExistence type="predicted"/>
<protein>
    <submittedName>
        <fullName evidence="2">DUF3019 domain-containing protein</fullName>
    </submittedName>
</protein>
<organism evidence="2 3">
    <name type="scientific">Shewanella zhuhaiensis</name>
    <dbReference type="NCBI Taxonomy" id="2919576"/>
    <lineage>
        <taxon>Bacteria</taxon>
        <taxon>Pseudomonadati</taxon>
        <taxon>Pseudomonadota</taxon>
        <taxon>Gammaproteobacteria</taxon>
        <taxon>Alteromonadales</taxon>
        <taxon>Shewanellaceae</taxon>
        <taxon>Shewanella</taxon>
    </lineage>
</organism>